<proteinExistence type="inferred from homology"/>
<accession>X0YID7</accession>
<dbReference type="Gene3D" id="3.30.300.20">
    <property type="match status" value="1"/>
</dbReference>
<keyword evidence="3" id="KW-0133">Cell shape</keyword>
<organism evidence="9">
    <name type="scientific">marine sediment metagenome</name>
    <dbReference type="NCBI Taxonomy" id="412755"/>
    <lineage>
        <taxon>unclassified sequences</taxon>
        <taxon>metagenomes</taxon>
        <taxon>ecological metagenomes</taxon>
    </lineage>
</organism>
<reference evidence="9" key="1">
    <citation type="journal article" date="2014" name="Front. Microbiol.">
        <title>High frequency of phylogenetically diverse reductive dehalogenase-homologous genes in deep subseafloor sedimentary metagenomes.</title>
        <authorList>
            <person name="Kawai M."/>
            <person name="Futagami T."/>
            <person name="Toyoda A."/>
            <person name="Takaki Y."/>
            <person name="Nishi S."/>
            <person name="Hori S."/>
            <person name="Arai W."/>
            <person name="Tsubouchi T."/>
            <person name="Morono Y."/>
            <person name="Uchiyama I."/>
            <person name="Ito T."/>
            <person name="Fujiyama A."/>
            <person name="Inagaki F."/>
            <person name="Takami H."/>
        </authorList>
    </citation>
    <scope>NUCLEOTIDE SEQUENCE</scope>
    <source>
        <strain evidence="9">Expedition CK06-06</strain>
    </source>
</reference>
<dbReference type="PANTHER" id="PTHR35800:SF1">
    <property type="entry name" value="RNA-BINDING PROTEIN KHPB"/>
    <property type="match status" value="1"/>
</dbReference>
<dbReference type="SUPFAM" id="SSF82708">
    <property type="entry name" value="R3H domain"/>
    <property type="match status" value="1"/>
</dbReference>
<keyword evidence="4" id="KW-0143">Chaperone</keyword>
<evidence type="ECO:0000256" key="6">
    <source>
        <dbReference type="SAM" id="MobiDB-lite"/>
    </source>
</evidence>
<dbReference type="InterPro" id="IPR038247">
    <property type="entry name" value="Jag_N_dom_sf"/>
</dbReference>
<keyword evidence="5" id="KW-0961">Cell wall biogenesis/degradation</keyword>
<gene>
    <name evidence="9" type="ORF">S01H4_13563</name>
</gene>
<evidence type="ECO:0000256" key="5">
    <source>
        <dbReference type="ARBA" id="ARBA00023316"/>
    </source>
</evidence>
<protein>
    <recommendedName>
        <fullName evidence="10">R3H domain-containing protein</fullName>
    </recommendedName>
</protein>
<evidence type="ECO:0000256" key="1">
    <source>
        <dbReference type="ARBA" id="ARBA00022490"/>
    </source>
</evidence>
<evidence type="ECO:0000256" key="3">
    <source>
        <dbReference type="ARBA" id="ARBA00022960"/>
    </source>
</evidence>
<dbReference type="NCBIfam" id="NF041568">
    <property type="entry name" value="Jag_EloR"/>
    <property type="match status" value="1"/>
</dbReference>
<dbReference type="InterPro" id="IPR039247">
    <property type="entry name" value="KhpB"/>
</dbReference>
<keyword evidence="2" id="KW-0694">RNA-binding</keyword>
<dbReference type="InterPro" id="IPR036867">
    <property type="entry name" value="R3H_dom_sf"/>
</dbReference>
<dbReference type="SMART" id="SM00393">
    <property type="entry name" value="R3H"/>
    <property type="match status" value="1"/>
</dbReference>
<evidence type="ECO:0000256" key="4">
    <source>
        <dbReference type="ARBA" id="ARBA00023186"/>
    </source>
</evidence>
<evidence type="ECO:0000256" key="2">
    <source>
        <dbReference type="ARBA" id="ARBA00022884"/>
    </source>
</evidence>
<feature type="domain" description="R3H" evidence="8">
    <location>
        <begin position="171"/>
        <end position="237"/>
    </location>
</feature>
<dbReference type="EMBL" id="BART01005970">
    <property type="protein sequence ID" value="GAG55814.1"/>
    <property type="molecule type" value="Genomic_DNA"/>
</dbReference>
<dbReference type="GO" id="GO:0003723">
    <property type="term" value="F:RNA binding"/>
    <property type="evidence" value="ECO:0007669"/>
    <property type="project" value="UniProtKB-KW"/>
</dbReference>
<dbReference type="InterPro" id="IPR032782">
    <property type="entry name" value="KhpB_N"/>
</dbReference>
<dbReference type="Pfam" id="PF01424">
    <property type="entry name" value="R3H"/>
    <property type="match status" value="1"/>
</dbReference>
<dbReference type="InterPro" id="IPR034079">
    <property type="entry name" value="R3H_KhpB"/>
</dbReference>
<dbReference type="HAMAP" id="MF_00867">
    <property type="entry name" value="KhpB"/>
    <property type="match status" value="1"/>
</dbReference>
<evidence type="ECO:0000313" key="9">
    <source>
        <dbReference type="EMBL" id="GAG55814.1"/>
    </source>
</evidence>
<dbReference type="PANTHER" id="PTHR35800">
    <property type="entry name" value="PROTEIN JAG"/>
    <property type="match status" value="1"/>
</dbReference>
<dbReference type="InterPro" id="IPR015946">
    <property type="entry name" value="KH_dom-like_a/b"/>
</dbReference>
<comment type="caution">
    <text evidence="9">The sequence shown here is derived from an EMBL/GenBank/DDBJ whole genome shotgun (WGS) entry which is preliminary data.</text>
</comment>
<dbReference type="InterPro" id="IPR004044">
    <property type="entry name" value="KH_dom_type_2"/>
</dbReference>
<dbReference type="PROSITE" id="PS51061">
    <property type="entry name" value="R3H"/>
    <property type="match status" value="1"/>
</dbReference>
<dbReference type="GO" id="GO:0071555">
    <property type="term" value="P:cell wall organization"/>
    <property type="evidence" value="ECO:0007669"/>
    <property type="project" value="UniProtKB-KW"/>
</dbReference>
<dbReference type="InterPro" id="IPR001374">
    <property type="entry name" value="R3H_dom"/>
</dbReference>
<name>X0YID7_9ZZZZ</name>
<evidence type="ECO:0000259" key="8">
    <source>
        <dbReference type="PROSITE" id="PS51061"/>
    </source>
</evidence>
<dbReference type="CDD" id="cd02414">
    <property type="entry name" value="KH-II_Jag"/>
    <property type="match status" value="1"/>
</dbReference>
<dbReference type="PROSITE" id="PS50823">
    <property type="entry name" value="KH_TYPE_2"/>
    <property type="match status" value="1"/>
</dbReference>
<feature type="domain" description="KH type-2" evidence="7">
    <location>
        <begin position="94"/>
        <end position="188"/>
    </location>
</feature>
<dbReference type="Gene3D" id="3.30.1370.50">
    <property type="entry name" value="R3H-like domain"/>
    <property type="match status" value="1"/>
</dbReference>
<feature type="region of interest" description="Disordered" evidence="6">
    <location>
        <begin position="33"/>
        <end position="69"/>
    </location>
</feature>
<dbReference type="InterPro" id="IPR038008">
    <property type="entry name" value="Jag_KH"/>
</dbReference>
<dbReference type="AlphaFoldDB" id="X0YID7"/>
<dbReference type="CDD" id="cd02644">
    <property type="entry name" value="R3H_jag"/>
    <property type="match status" value="1"/>
</dbReference>
<dbReference type="Gene3D" id="3.30.30.80">
    <property type="entry name" value="probable RNA-binding protein from clostridium symbiosum atcc 14940"/>
    <property type="match status" value="1"/>
</dbReference>
<sequence length="243" mass="27002">MPKEDLKYEVLSHGSSGIFGLSGSKKAKIRVQLPEDALPLEPKPQISESESAPSDGPENSEPSDALNLDDNYSIAKDNQAGQQLYSFPEDPVDIGRHVLQRIIDAITTDAKISVEQNSERIFFNVSGGNAGILIGKRGQTLDAIQSIVEKVINKHKENRTRVLVDIEGYLETRKENLEKLAVRVAEKSSRIGKPMSLGEMNAYDRRIVHIALKDNPDVQTHSRGEGPLRKLVIFPKKKNLSRR</sequence>
<evidence type="ECO:0008006" key="10">
    <source>
        <dbReference type="Google" id="ProtNLM"/>
    </source>
</evidence>
<evidence type="ECO:0000259" key="7">
    <source>
        <dbReference type="PROSITE" id="PS50823"/>
    </source>
</evidence>
<dbReference type="Pfam" id="PF14804">
    <property type="entry name" value="Jag_N"/>
    <property type="match status" value="1"/>
</dbReference>
<dbReference type="GO" id="GO:0008360">
    <property type="term" value="P:regulation of cell shape"/>
    <property type="evidence" value="ECO:0007669"/>
    <property type="project" value="UniProtKB-KW"/>
</dbReference>
<keyword evidence="1" id="KW-0963">Cytoplasm</keyword>
<dbReference type="Pfam" id="PF13083">
    <property type="entry name" value="KH_KhpA-B"/>
    <property type="match status" value="1"/>
</dbReference>